<protein>
    <submittedName>
        <fullName evidence="1">Uncharacterized protein</fullName>
    </submittedName>
</protein>
<gene>
    <name evidence="1" type="ORF">DAERI_110126</name>
</gene>
<dbReference type="Proteomes" id="UP000236569">
    <property type="component" value="Unassembled WGS sequence"/>
</dbReference>
<name>A0A2I9CXV8_9DEIO</name>
<dbReference type="AlphaFoldDB" id="A0A2I9CXV8"/>
<accession>A0A2I9CXV8</accession>
<organism evidence="1 2">
    <name type="scientific">Deinococcus aerius</name>
    <dbReference type="NCBI Taxonomy" id="200253"/>
    <lineage>
        <taxon>Bacteria</taxon>
        <taxon>Thermotogati</taxon>
        <taxon>Deinococcota</taxon>
        <taxon>Deinococci</taxon>
        <taxon>Deinococcales</taxon>
        <taxon>Deinococcaceae</taxon>
        <taxon>Deinococcus</taxon>
    </lineage>
</organism>
<dbReference type="Pfam" id="PF04255">
    <property type="entry name" value="DUF433"/>
    <property type="match status" value="1"/>
</dbReference>
<dbReference type="InterPro" id="IPR007367">
    <property type="entry name" value="DUF433"/>
</dbReference>
<evidence type="ECO:0000313" key="1">
    <source>
        <dbReference type="EMBL" id="GBF06944.1"/>
    </source>
</evidence>
<keyword evidence="2" id="KW-1185">Reference proteome</keyword>
<dbReference type="EMBL" id="BFAG01000011">
    <property type="protein sequence ID" value="GBF06944.1"/>
    <property type="molecule type" value="Genomic_DNA"/>
</dbReference>
<evidence type="ECO:0000313" key="2">
    <source>
        <dbReference type="Proteomes" id="UP000236569"/>
    </source>
</evidence>
<comment type="caution">
    <text evidence="1">The sequence shown here is derived from an EMBL/GenBank/DDBJ whole genome shotgun (WGS) entry which is preliminary data.</text>
</comment>
<proteinExistence type="predicted"/>
<reference evidence="2" key="1">
    <citation type="submission" date="2018-01" db="EMBL/GenBank/DDBJ databases">
        <title>Draft Genome Sequence of the Radioresistant Bacterium Deinococcus aerius TR0125, Isolated from the Higher Atmosphere above Japan.</title>
        <authorList>
            <person name="Satoh K."/>
            <person name="Arai H."/>
            <person name="Sanzen T."/>
            <person name="Kawaguchi Y."/>
            <person name="Hayashi H."/>
            <person name="Yokobori S."/>
            <person name="Yamagishi A."/>
            <person name="Oono Y."/>
            <person name="Narumi I."/>
        </authorList>
    </citation>
    <scope>NUCLEOTIDE SEQUENCE [LARGE SCALE GENOMIC DNA]</scope>
    <source>
        <strain evidence="2">TR0125</strain>
    </source>
</reference>
<dbReference type="RefSeq" id="WP_165794233.1">
    <property type="nucleotide sequence ID" value="NZ_BFAG01000011.1"/>
</dbReference>
<sequence>MTARVSIDPEVSGGKLTVTGTHVSVEDVLGCLDYAARLAGHRVTFHPCAPDA</sequence>